<organism evidence="1 2">
    <name type="scientific">Persea americana</name>
    <name type="common">Avocado</name>
    <dbReference type="NCBI Taxonomy" id="3435"/>
    <lineage>
        <taxon>Eukaryota</taxon>
        <taxon>Viridiplantae</taxon>
        <taxon>Streptophyta</taxon>
        <taxon>Embryophyta</taxon>
        <taxon>Tracheophyta</taxon>
        <taxon>Spermatophyta</taxon>
        <taxon>Magnoliopsida</taxon>
        <taxon>Magnoliidae</taxon>
        <taxon>Laurales</taxon>
        <taxon>Lauraceae</taxon>
        <taxon>Persea</taxon>
    </lineage>
</organism>
<name>A0ACC2LRI3_PERAE</name>
<protein>
    <submittedName>
        <fullName evidence="1">Uncharacterized protein</fullName>
    </submittedName>
</protein>
<accession>A0ACC2LRI3</accession>
<sequence>MYLPCPGQTRYPRDRDSRLSLRYYQPGPGQTKHPRDRDLSRTSEDFLLPGVFVGAIARGYTVLLLHEEIEGHLETLYSYLKIVVRRLMAETKSPGLEEGALAAATSERPSRLRVGVSFKQLARVVFPLPSSFA</sequence>
<evidence type="ECO:0000313" key="1">
    <source>
        <dbReference type="EMBL" id="KAJ8636101.1"/>
    </source>
</evidence>
<gene>
    <name evidence="1" type="ORF">MRB53_010368</name>
</gene>
<proteinExistence type="predicted"/>
<evidence type="ECO:0000313" key="2">
    <source>
        <dbReference type="Proteomes" id="UP001234297"/>
    </source>
</evidence>
<reference evidence="1 2" key="1">
    <citation type="journal article" date="2022" name="Hortic Res">
        <title>A haplotype resolved chromosomal level avocado genome allows analysis of novel avocado genes.</title>
        <authorList>
            <person name="Nath O."/>
            <person name="Fletcher S.J."/>
            <person name="Hayward A."/>
            <person name="Shaw L.M."/>
            <person name="Masouleh A.K."/>
            <person name="Furtado A."/>
            <person name="Henry R.J."/>
            <person name="Mitter N."/>
        </authorList>
    </citation>
    <scope>NUCLEOTIDE SEQUENCE [LARGE SCALE GENOMIC DNA]</scope>
    <source>
        <strain evidence="2">cv. Hass</strain>
    </source>
</reference>
<comment type="caution">
    <text evidence="1">The sequence shown here is derived from an EMBL/GenBank/DDBJ whole genome shotgun (WGS) entry which is preliminary data.</text>
</comment>
<keyword evidence="2" id="KW-1185">Reference proteome</keyword>
<dbReference type="EMBL" id="CM056811">
    <property type="protein sequence ID" value="KAJ8636101.1"/>
    <property type="molecule type" value="Genomic_DNA"/>
</dbReference>
<dbReference type="Proteomes" id="UP001234297">
    <property type="component" value="Chromosome 3"/>
</dbReference>